<dbReference type="GO" id="GO:0030332">
    <property type="term" value="F:cyclin binding"/>
    <property type="evidence" value="ECO:0007669"/>
    <property type="project" value="TreeGrafter"/>
</dbReference>
<feature type="transmembrane region" description="Helical" evidence="7">
    <location>
        <begin position="107"/>
        <end position="132"/>
    </location>
</feature>
<evidence type="ECO:0000313" key="10">
    <source>
        <dbReference type="WBParaSite" id="TASK_0001013801-mRNA-1"/>
    </source>
</evidence>
<dbReference type="GO" id="GO:0004693">
    <property type="term" value="F:cyclin-dependent protein serine/threonine kinase activity"/>
    <property type="evidence" value="ECO:0007669"/>
    <property type="project" value="UniProtKB-EC"/>
</dbReference>
<dbReference type="GO" id="GO:0010389">
    <property type="term" value="P:regulation of G2/M transition of mitotic cell cycle"/>
    <property type="evidence" value="ECO:0007669"/>
    <property type="project" value="TreeGrafter"/>
</dbReference>
<dbReference type="GO" id="GO:0005737">
    <property type="term" value="C:cytoplasm"/>
    <property type="evidence" value="ECO:0007669"/>
    <property type="project" value="TreeGrafter"/>
</dbReference>
<dbReference type="Proteomes" id="UP000282613">
    <property type="component" value="Unassembled WGS sequence"/>
</dbReference>
<keyword evidence="2" id="KW-0723">Serine/threonine-protein kinase</keyword>
<protein>
    <recommendedName>
        <fullName evidence="1">cyclin-dependent kinase</fullName>
        <ecNumber evidence="1">2.7.11.22</ecNumber>
    </recommendedName>
</protein>
<dbReference type="Gene3D" id="1.10.510.10">
    <property type="entry name" value="Transferase(Phosphotransferase) domain 1"/>
    <property type="match status" value="1"/>
</dbReference>
<evidence type="ECO:0000313" key="8">
    <source>
        <dbReference type="EMBL" id="VDK49017.1"/>
    </source>
</evidence>
<proteinExistence type="predicted"/>
<evidence type="ECO:0000256" key="6">
    <source>
        <dbReference type="ARBA" id="ARBA00022840"/>
    </source>
</evidence>
<dbReference type="InterPro" id="IPR050108">
    <property type="entry name" value="CDK"/>
</dbReference>
<keyword evidence="7" id="KW-1133">Transmembrane helix</keyword>
<dbReference type="STRING" id="60517.A0A0R3WGZ5"/>
<dbReference type="EMBL" id="UYRS01020523">
    <property type="protein sequence ID" value="VDK49017.1"/>
    <property type="molecule type" value="Genomic_DNA"/>
</dbReference>
<keyword evidence="5" id="KW-0418">Kinase</keyword>
<evidence type="ECO:0000256" key="4">
    <source>
        <dbReference type="ARBA" id="ARBA00022741"/>
    </source>
</evidence>
<dbReference type="WBParaSite" id="TASK_0001013801-mRNA-1">
    <property type="protein sequence ID" value="TASK_0001013801-mRNA-1"/>
    <property type="gene ID" value="TASK_0001013801"/>
</dbReference>
<accession>A0A0R3WGZ5</accession>
<organism evidence="10">
    <name type="scientific">Taenia asiatica</name>
    <name type="common">Asian tapeworm</name>
    <dbReference type="NCBI Taxonomy" id="60517"/>
    <lineage>
        <taxon>Eukaryota</taxon>
        <taxon>Metazoa</taxon>
        <taxon>Spiralia</taxon>
        <taxon>Lophotrochozoa</taxon>
        <taxon>Platyhelminthes</taxon>
        <taxon>Cestoda</taxon>
        <taxon>Eucestoda</taxon>
        <taxon>Cyclophyllidea</taxon>
        <taxon>Taeniidae</taxon>
        <taxon>Taenia</taxon>
    </lineage>
</organism>
<keyword evidence="7" id="KW-0472">Membrane</keyword>
<keyword evidence="3" id="KW-0808">Transferase</keyword>
<evidence type="ECO:0000256" key="7">
    <source>
        <dbReference type="SAM" id="Phobius"/>
    </source>
</evidence>
<dbReference type="GO" id="GO:0005524">
    <property type="term" value="F:ATP binding"/>
    <property type="evidence" value="ECO:0007669"/>
    <property type="project" value="UniProtKB-KW"/>
</dbReference>
<sequence>MLWAVTLWYSSSGIPLRETLHCCGVNTWSVGCIFTEIATRILLFCSDSEIDQLFQIFQIRRAKGEETGSVVTKLPNCNPGLFSSWNASRVASQETIMDAPNTDGLDLLTFLLSPLSSYVLAVFMISIILSVLRRRTPLLYYPPSCINGQQALLHPYFADPDKKPPPAFGDEHFGLLIGIIPPTFAEPFNASINIDESDPERSRGNLKYGGSSCFLPIHHKMHSVLTHCHSVGLVS</sequence>
<keyword evidence="7" id="KW-0812">Transmembrane</keyword>
<gene>
    <name evidence="8" type="ORF">TASK_LOCUS10139</name>
</gene>
<dbReference type="OrthoDB" id="1732493at2759"/>
<dbReference type="GO" id="GO:0000082">
    <property type="term" value="P:G1/S transition of mitotic cell cycle"/>
    <property type="evidence" value="ECO:0007669"/>
    <property type="project" value="TreeGrafter"/>
</dbReference>
<dbReference type="PANTHER" id="PTHR24056:SF254">
    <property type="entry name" value="CYCLIN-DEPENDENT KINASE 2"/>
    <property type="match status" value="1"/>
</dbReference>
<evidence type="ECO:0000256" key="3">
    <source>
        <dbReference type="ARBA" id="ARBA00022679"/>
    </source>
</evidence>
<evidence type="ECO:0000256" key="1">
    <source>
        <dbReference type="ARBA" id="ARBA00012425"/>
    </source>
</evidence>
<reference evidence="8 9" key="2">
    <citation type="submission" date="2018-11" db="EMBL/GenBank/DDBJ databases">
        <authorList>
            <consortium name="Pathogen Informatics"/>
        </authorList>
    </citation>
    <scope>NUCLEOTIDE SEQUENCE [LARGE SCALE GENOMIC DNA]</scope>
</reference>
<name>A0A0R3WGZ5_TAEAS</name>
<dbReference type="PANTHER" id="PTHR24056">
    <property type="entry name" value="CELL DIVISION PROTEIN KINASE"/>
    <property type="match status" value="1"/>
</dbReference>
<dbReference type="GO" id="GO:0005634">
    <property type="term" value="C:nucleus"/>
    <property type="evidence" value="ECO:0007669"/>
    <property type="project" value="TreeGrafter"/>
</dbReference>
<keyword evidence="6" id="KW-0067">ATP-binding</keyword>
<keyword evidence="9" id="KW-1185">Reference proteome</keyword>
<dbReference type="InterPro" id="IPR011009">
    <property type="entry name" value="Kinase-like_dom_sf"/>
</dbReference>
<evidence type="ECO:0000256" key="2">
    <source>
        <dbReference type="ARBA" id="ARBA00022527"/>
    </source>
</evidence>
<evidence type="ECO:0000313" key="9">
    <source>
        <dbReference type="Proteomes" id="UP000282613"/>
    </source>
</evidence>
<dbReference type="AlphaFoldDB" id="A0A0R3WGZ5"/>
<dbReference type="SUPFAM" id="SSF56112">
    <property type="entry name" value="Protein kinase-like (PK-like)"/>
    <property type="match status" value="1"/>
</dbReference>
<dbReference type="GO" id="GO:0010468">
    <property type="term" value="P:regulation of gene expression"/>
    <property type="evidence" value="ECO:0007669"/>
    <property type="project" value="TreeGrafter"/>
</dbReference>
<evidence type="ECO:0000256" key="5">
    <source>
        <dbReference type="ARBA" id="ARBA00022777"/>
    </source>
</evidence>
<dbReference type="GO" id="GO:0007165">
    <property type="term" value="P:signal transduction"/>
    <property type="evidence" value="ECO:0007669"/>
    <property type="project" value="TreeGrafter"/>
</dbReference>
<keyword evidence="4" id="KW-0547">Nucleotide-binding</keyword>
<dbReference type="EC" id="2.7.11.22" evidence="1"/>
<reference evidence="10" key="1">
    <citation type="submission" date="2017-02" db="UniProtKB">
        <authorList>
            <consortium name="WormBaseParasite"/>
        </authorList>
    </citation>
    <scope>IDENTIFICATION</scope>
</reference>
<dbReference type="GO" id="GO:0000307">
    <property type="term" value="C:cyclin-dependent protein kinase holoenzyme complex"/>
    <property type="evidence" value="ECO:0007669"/>
    <property type="project" value="TreeGrafter"/>
</dbReference>